<dbReference type="InterPro" id="IPR013325">
    <property type="entry name" value="RNA_pol_sigma_r2"/>
</dbReference>
<dbReference type="InterPro" id="IPR000943">
    <property type="entry name" value="RNA_pol_sigma70"/>
</dbReference>
<dbReference type="InterPro" id="IPR007624">
    <property type="entry name" value="RNA_pol_sigma70_r3"/>
</dbReference>
<dbReference type="Pfam" id="PF04542">
    <property type="entry name" value="Sigma70_r2"/>
    <property type="match status" value="1"/>
</dbReference>
<dbReference type="RefSeq" id="WP_129347453.1">
    <property type="nucleotide sequence ID" value="NZ_CP012670.1"/>
</dbReference>
<comment type="function">
    <text evidence="5">Sigma factors are initiation factors that promote the attachment of RNA polymerase to specific initiation sites and are then released.</text>
</comment>
<dbReference type="PROSITE" id="PS00715">
    <property type="entry name" value="SIGMA70_1"/>
    <property type="match status" value="1"/>
</dbReference>
<evidence type="ECO:0000256" key="4">
    <source>
        <dbReference type="ARBA" id="ARBA00023163"/>
    </source>
</evidence>
<evidence type="ECO:0000256" key="3">
    <source>
        <dbReference type="ARBA" id="ARBA00023125"/>
    </source>
</evidence>
<dbReference type="InterPro" id="IPR007630">
    <property type="entry name" value="RNA_pol_sigma70_r4"/>
</dbReference>
<dbReference type="PANTHER" id="PTHR30603:SF60">
    <property type="entry name" value="RNA POLYMERASE SIGMA FACTOR RPOD"/>
    <property type="match status" value="1"/>
</dbReference>
<feature type="region of interest" description="Disordered" evidence="7">
    <location>
        <begin position="1"/>
        <end position="40"/>
    </location>
</feature>
<keyword evidence="2 5" id="KW-0731">Sigma factor</keyword>
<evidence type="ECO:0000259" key="8">
    <source>
        <dbReference type="PROSITE" id="PS00715"/>
    </source>
</evidence>
<dbReference type="OrthoDB" id="9809557at2"/>
<dbReference type="Pfam" id="PF04545">
    <property type="entry name" value="Sigma70_r4"/>
    <property type="match status" value="1"/>
</dbReference>
<feature type="domain" description="RNA polymerase sigma-70" evidence="8">
    <location>
        <begin position="233"/>
        <end position="246"/>
    </location>
</feature>
<dbReference type="GO" id="GO:0003677">
    <property type="term" value="F:DNA binding"/>
    <property type="evidence" value="ECO:0007669"/>
    <property type="project" value="UniProtKB-KW"/>
</dbReference>
<dbReference type="Gene3D" id="1.10.601.10">
    <property type="entry name" value="RNA Polymerase Primary Sigma Factor"/>
    <property type="match status" value="2"/>
</dbReference>
<feature type="coiled-coil region" evidence="6">
    <location>
        <begin position="188"/>
        <end position="215"/>
    </location>
</feature>
<keyword evidence="3 5" id="KW-0238">DNA-binding</keyword>
<dbReference type="InterPro" id="IPR014284">
    <property type="entry name" value="RNA_pol_sigma-70_dom"/>
</dbReference>
<dbReference type="InterPro" id="IPR050239">
    <property type="entry name" value="Sigma-70_RNA_pol_init_factors"/>
</dbReference>
<comment type="similarity">
    <text evidence="5">Belongs to the sigma-70 factor family.</text>
</comment>
<reference evidence="10 11" key="1">
    <citation type="submission" date="2015-09" db="EMBL/GenBank/DDBJ databases">
        <title>Sorangium comparison.</title>
        <authorList>
            <person name="Zaburannyi N."/>
            <person name="Bunk B."/>
            <person name="Overmann J."/>
            <person name="Mueller R."/>
        </authorList>
    </citation>
    <scope>NUCLEOTIDE SEQUENCE [LARGE SCALE GENOMIC DNA]</scope>
    <source>
        <strain evidence="10 11">So ceGT47</strain>
    </source>
</reference>
<feature type="domain" description="RNA polymerase sigma-70" evidence="9">
    <location>
        <begin position="401"/>
        <end position="427"/>
    </location>
</feature>
<evidence type="ECO:0000313" key="10">
    <source>
        <dbReference type="EMBL" id="AUX22259.1"/>
    </source>
</evidence>
<dbReference type="PANTHER" id="PTHR30603">
    <property type="entry name" value="RNA POLYMERASE SIGMA FACTOR RPO"/>
    <property type="match status" value="1"/>
</dbReference>
<dbReference type="PRINTS" id="PR00046">
    <property type="entry name" value="SIGMA70FCT"/>
</dbReference>
<evidence type="ECO:0000256" key="2">
    <source>
        <dbReference type="ARBA" id="ARBA00023082"/>
    </source>
</evidence>
<keyword evidence="4 5" id="KW-0804">Transcription</keyword>
<gene>
    <name evidence="10" type="ORF">SOCEGT47_027600</name>
</gene>
<dbReference type="PROSITE" id="PS00716">
    <property type="entry name" value="SIGMA70_2"/>
    <property type="match status" value="1"/>
</dbReference>
<dbReference type="SUPFAM" id="SSF88659">
    <property type="entry name" value="Sigma3 and sigma4 domains of RNA polymerase sigma factors"/>
    <property type="match status" value="2"/>
</dbReference>
<evidence type="ECO:0000256" key="7">
    <source>
        <dbReference type="SAM" id="MobiDB-lite"/>
    </source>
</evidence>
<dbReference type="AlphaFoldDB" id="A0A4P2PZC6"/>
<evidence type="ECO:0000313" key="11">
    <source>
        <dbReference type="Proteomes" id="UP000295781"/>
    </source>
</evidence>
<proteinExistence type="inferred from homology"/>
<dbReference type="Gene3D" id="1.10.10.10">
    <property type="entry name" value="Winged helix-like DNA-binding domain superfamily/Winged helix DNA-binding domain"/>
    <property type="match status" value="2"/>
</dbReference>
<dbReference type="InterPro" id="IPR036388">
    <property type="entry name" value="WH-like_DNA-bd_sf"/>
</dbReference>
<evidence type="ECO:0000259" key="9">
    <source>
        <dbReference type="PROSITE" id="PS00716"/>
    </source>
</evidence>
<evidence type="ECO:0000256" key="6">
    <source>
        <dbReference type="SAM" id="Coils"/>
    </source>
</evidence>
<dbReference type="GO" id="GO:0006352">
    <property type="term" value="P:DNA-templated transcription initiation"/>
    <property type="evidence" value="ECO:0007669"/>
    <property type="project" value="InterPro"/>
</dbReference>
<dbReference type="Pfam" id="PF04539">
    <property type="entry name" value="Sigma70_r3"/>
    <property type="match status" value="1"/>
</dbReference>
<evidence type="ECO:0000256" key="5">
    <source>
        <dbReference type="RuleBase" id="RU362124"/>
    </source>
</evidence>
<keyword evidence="1 5" id="KW-0805">Transcription regulation</keyword>
<feature type="compositionally biased region" description="Low complexity" evidence="7">
    <location>
        <begin position="1"/>
        <end position="12"/>
    </location>
</feature>
<dbReference type="EMBL" id="CP012670">
    <property type="protein sequence ID" value="AUX22259.1"/>
    <property type="molecule type" value="Genomic_DNA"/>
</dbReference>
<protein>
    <recommendedName>
        <fullName evidence="5">RNA polymerase sigma factor</fullName>
    </recommendedName>
</protein>
<dbReference type="NCBIfam" id="TIGR02937">
    <property type="entry name" value="sigma70-ECF"/>
    <property type="match status" value="1"/>
</dbReference>
<dbReference type="InterPro" id="IPR007627">
    <property type="entry name" value="RNA_pol_sigma70_r2"/>
</dbReference>
<name>A0A4P2PZC6_SORCE</name>
<evidence type="ECO:0000256" key="1">
    <source>
        <dbReference type="ARBA" id="ARBA00023015"/>
    </source>
</evidence>
<organism evidence="10 11">
    <name type="scientific">Sorangium cellulosum</name>
    <name type="common">Polyangium cellulosum</name>
    <dbReference type="NCBI Taxonomy" id="56"/>
    <lineage>
        <taxon>Bacteria</taxon>
        <taxon>Pseudomonadati</taxon>
        <taxon>Myxococcota</taxon>
        <taxon>Polyangia</taxon>
        <taxon>Polyangiales</taxon>
        <taxon>Polyangiaceae</taxon>
        <taxon>Sorangium</taxon>
    </lineage>
</organism>
<dbReference type="Proteomes" id="UP000295781">
    <property type="component" value="Chromosome"/>
</dbReference>
<sequence length="442" mass="48718">MMSRSSPSASEPESSHPVLIDSLGGQGGERAPARRGSAAGPQAALGATELYFRSLAGSQPLTREGEVAIGRRIEAGERARVEAWVRSPVALRELAWTAEDVQVGALSLRDLLCETDDADADADASATRLAALLDLARALVAQQAPVEDAAIALADLAELRLDPAFEERIERSLRAAAAEASGAERASIEGTLAAIARARRAVAQAKSELVQANLRLAVAIAREHQRFGVPLLDLVQEGNLGLIRAADRFEYRRGHRFGTYAAWWIKQAIKRAILSQGKPIRMPVHLTAIRTQVVRARRDLVQERGREPTVEEVAERSGLPVEKVRVIDELAMEPLSLDAPVGEEGDTRFGDLLANQEPTPADMVARRRLIEQTRELLDSLQPRERELLRRRFGLDGNEDETLEEIGRSFSLTRERIRQIEAKLLEKLRMRSRQRELGSYLEG</sequence>
<dbReference type="GO" id="GO:0016987">
    <property type="term" value="F:sigma factor activity"/>
    <property type="evidence" value="ECO:0007669"/>
    <property type="project" value="UniProtKB-KW"/>
</dbReference>
<dbReference type="InterPro" id="IPR013324">
    <property type="entry name" value="RNA_pol_sigma_r3/r4-like"/>
</dbReference>
<accession>A0A4P2PZC6</accession>
<keyword evidence="6" id="KW-0175">Coiled coil</keyword>
<dbReference type="SUPFAM" id="SSF88946">
    <property type="entry name" value="Sigma2 domain of RNA polymerase sigma factors"/>
    <property type="match status" value="1"/>
</dbReference>